<sequence length="225" mass="25382">MSELTLPVVLVLGDFLVAWRAWVIWPFNRYVKAILIILMVLNIGMQIFISIFIIAPPDIFFFKFINYLVVTYSLSVPQFNILVDGVFGPQDIVGVAFSLIVNVSATFLIGLKAWLHRNELRKLGLKRNKFTSAQQVLLFWIESGFLFCVLQSLYVASGFIQDTVDVGDGSGGWAASMTEWLSILIPFIAGILPFSIFVIVHMKMSVVEETFYLQTVGLTQHDSIY</sequence>
<accession>A0A9P5PLN2</accession>
<dbReference type="Proteomes" id="UP000772434">
    <property type="component" value="Unassembled WGS sequence"/>
</dbReference>
<feature type="transmembrane region" description="Helical" evidence="1">
    <location>
        <begin position="30"/>
        <end position="55"/>
    </location>
</feature>
<dbReference type="AlphaFoldDB" id="A0A9P5PLN2"/>
<name>A0A9P5PLN2_9AGAR</name>
<gene>
    <name evidence="2" type="ORF">BDP27DRAFT_1424662</name>
</gene>
<reference evidence="2" key="1">
    <citation type="submission" date="2020-11" db="EMBL/GenBank/DDBJ databases">
        <authorList>
            <consortium name="DOE Joint Genome Institute"/>
            <person name="Ahrendt S."/>
            <person name="Riley R."/>
            <person name="Andreopoulos W."/>
            <person name="Labutti K."/>
            <person name="Pangilinan J."/>
            <person name="Ruiz-Duenas F.J."/>
            <person name="Barrasa J.M."/>
            <person name="Sanchez-Garcia M."/>
            <person name="Camarero S."/>
            <person name="Miyauchi S."/>
            <person name="Serrano A."/>
            <person name="Linde D."/>
            <person name="Babiker R."/>
            <person name="Drula E."/>
            <person name="Ayuso-Fernandez I."/>
            <person name="Pacheco R."/>
            <person name="Padilla G."/>
            <person name="Ferreira P."/>
            <person name="Barriuso J."/>
            <person name="Kellner H."/>
            <person name="Castanera R."/>
            <person name="Alfaro M."/>
            <person name="Ramirez L."/>
            <person name="Pisabarro A.G."/>
            <person name="Kuo A."/>
            <person name="Tritt A."/>
            <person name="Lipzen A."/>
            <person name="He G."/>
            <person name="Yan M."/>
            <person name="Ng V."/>
            <person name="Cullen D."/>
            <person name="Martin F."/>
            <person name="Rosso M.-N."/>
            <person name="Henrissat B."/>
            <person name="Hibbett D."/>
            <person name="Martinez A.T."/>
            <person name="Grigoriev I.V."/>
        </authorList>
    </citation>
    <scope>NUCLEOTIDE SEQUENCE</scope>
    <source>
        <strain evidence="2">AH 40177</strain>
    </source>
</reference>
<dbReference type="OrthoDB" id="2744793at2759"/>
<evidence type="ECO:0000256" key="1">
    <source>
        <dbReference type="SAM" id="Phobius"/>
    </source>
</evidence>
<keyword evidence="1" id="KW-0472">Membrane</keyword>
<keyword evidence="1" id="KW-1133">Transmembrane helix</keyword>
<dbReference type="EMBL" id="JADNRY010000101">
    <property type="protein sequence ID" value="KAF9065576.1"/>
    <property type="molecule type" value="Genomic_DNA"/>
</dbReference>
<feature type="transmembrane region" description="Helical" evidence="1">
    <location>
        <begin position="136"/>
        <end position="160"/>
    </location>
</feature>
<comment type="caution">
    <text evidence="2">The sequence shown here is derived from an EMBL/GenBank/DDBJ whole genome shotgun (WGS) entry which is preliminary data.</text>
</comment>
<keyword evidence="1" id="KW-0812">Transmembrane</keyword>
<feature type="transmembrane region" description="Helical" evidence="1">
    <location>
        <begin position="95"/>
        <end position="115"/>
    </location>
</feature>
<keyword evidence="3" id="KW-1185">Reference proteome</keyword>
<organism evidence="2 3">
    <name type="scientific">Rhodocollybia butyracea</name>
    <dbReference type="NCBI Taxonomy" id="206335"/>
    <lineage>
        <taxon>Eukaryota</taxon>
        <taxon>Fungi</taxon>
        <taxon>Dikarya</taxon>
        <taxon>Basidiomycota</taxon>
        <taxon>Agaricomycotina</taxon>
        <taxon>Agaricomycetes</taxon>
        <taxon>Agaricomycetidae</taxon>
        <taxon>Agaricales</taxon>
        <taxon>Marasmiineae</taxon>
        <taxon>Omphalotaceae</taxon>
        <taxon>Rhodocollybia</taxon>
    </lineage>
</organism>
<evidence type="ECO:0000313" key="2">
    <source>
        <dbReference type="EMBL" id="KAF9065576.1"/>
    </source>
</evidence>
<proteinExistence type="predicted"/>
<protein>
    <submittedName>
        <fullName evidence="2">Uncharacterized protein</fullName>
    </submittedName>
</protein>
<evidence type="ECO:0000313" key="3">
    <source>
        <dbReference type="Proteomes" id="UP000772434"/>
    </source>
</evidence>
<feature type="transmembrane region" description="Helical" evidence="1">
    <location>
        <begin position="180"/>
        <end position="200"/>
    </location>
</feature>